<evidence type="ECO:0000256" key="1">
    <source>
        <dbReference type="SAM" id="Phobius"/>
    </source>
</evidence>
<protein>
    <submittedName>
        <fullName evidence="2">Uncharacterized protein</fullName>
    </submittedName>
</protein>
<dbReference type="Proteomes" id="UP000596130">
    <property type="component" value="Chromosome"/>
</dbReference>
<gene>
    <name evidence="2" type="ORF">I8755_37395</name>
</gene>
<keyword evidence="1" id="KW-0472">Membrane</keyword>
<dbReference type="EMBL" id="CP065959">
    <property type="protein sequence ID" value="QQC93373.1"/>
    <property type="molecule type" value="Genomic_DNA"/>
</dbReference>
<organism evidence="2 3">
    <name type="scientific">Streptomyces alfalfae</name>
    <dbReference type="NCBI Taxonomy" id="1642299"/>
    <lineage>
        <taxon>Bacteria</taxon>
        <taxon>Bacillati</taxon>
        <taxon>Actinomycetota</taxon>
        <taxon>Actinomycetes</taxon>
        <taxon>Kitasatosporales</taxon>
        <taxon>Streptomycetaceae</taxon>
        <taxon>Streptomyces</taxon>
    </lineage>
</organism>
<dbReference type="RefSeq" id="WP_136242602.1">
    <property type="nucleotide sequence ID" value="NZ_CP065959.1"/>
</dbReference>
<keyword evidence="1" id="KW-1133">Transmembrane helix</keyword>
<sequence>MKTKPLLWALLAVAVPVNVSSSFLFGGMRETLVSVASGLLTLASAAALYLTRVGRSRQKS</sequence>
<feature type="transmembrane region" description="Helical" evidence="1">
    <location>
        <begin position="32"/>
        <end position="51"/>
    </location>
</feature>
<keyword evidence="1" id="KW-0812">Transmembrane</keyword>
<dbReference type="AlphaFoldDB" id="A0A7T4PNL4"/>
<name>A0A7T4PNL4_9ACTN</name>
<evidence type="ECO:0000313" key="3">
    <source>
        <dbReference type="Proteomes" id="UP000596130"/>
    </source>
</evidence>
<proteinExistence type="predicted"/>
<evidence type="ECO:0000313" key="2">
    <source>
        <dbReference type="EMBL" id="QQC93373.1"/>
    </source>
</evidence>
<reference evidence="2 3" key="1">
    <citation type="submission" date="2020-12" db="EMBL/GenBank/DDBJ databases">
        <title>Identification and biosynthesis of polyene macrolides produced by Streptomyces alfalfae Men-myco-93-63.</title>
        <authorList>
            <person name="Liu D."/>
            <person name="Li Y."/>
            <person name="Liu L."/>
            <person name="Han X."/>
            <person name="Shen F."/>
        </authorList>
    </citation>
    <scope>NUCLEOTIDE SEQUENCE [LARGE SCALE GENOMIC DNA]</scope>
    <source>
        <strain evidence="2 3">Men-myco-93-63</strain>
    </source>
</reference>
<accession>A0A7T4PNL4</accession>